<evidence type="ECO:0000313" key="2">
    <source>
        <dbReference type="Proteomes" id="UP001159428"/>
    </source>
</evidence>
<name>A0AAU9VXW8_9CNID</name>
<sequence>MEPLLADYGSPSKATVYTAFAAKENESDVVQIQLNGRGLVDVLVNGERVFIKEEILCYTCHRSSMLPCVSNVSSSVPLESKVELLGLQSNKIRTLYRVSMAHYMIEHWSAEFEGLRFDSLCGLPHFFLCPTLVKRHKIYFSTSVLNAKFTVFPILILQTR</sequence>
<dbReference type="Proteomes" id="UP001159428">
    <property type="component" value="Unassembled WGS sequence"/>
</dbReference>
<dbReference type="EMBL" id="CALNXJ010000004">
    <property type="protein sequence ID" value="CAH3038915.1"/>
    <property type="molecule type" value="Genomic_DNA"/>
</dbReference>
<accession>A0AAU9VXW8</accession>
<reference evidence="1 2" key="1">
    <citation type="submission" date="2022-05" db="EMBL/GenBank/DDBJ databases">
        <authorList>
            <consortium name="Genoscope - CEA"/>
            <person name="William W."/>
        </authorList>
    </citation>
    <scope>NUCLEOTIDE SEQUENCE [LARGE SCALE GENOMIC DNA]</scope>
</reference>
<proteinExistence type="predicted"/>
<protein>
    <submittedName>
        <fullName evidence="1">Uncharacterized protein</fullName>
    </submittedName>
</protein>
<keyword evidence="2" id="KW-1185">Reference proteome</keyword>
<comment type="caution">
    <text evidence="1">The sequence shown here is derived from an EMBL/GenBank/DDBJ whole genome shotgun (WGS) entry which is preliminary data.</text>
</comment>
<evidence type="ECO:0000313" key="1">
    <source>
        <dbReference type="EMBL" id="CAH3038915.1"/>
    </source>
</evidence>
<dbReference type="AlphaFoldDB" id="A0AAU9VXW8"/>
<organism evidence="1 2">
    <name type="scientific">Pocillopora meandrina</name>
    <dbReference type="NCBI Taxonomy" id="46732"/>
    <lineage>
        <taxon>Eukaryota</taxon>
        <taxon>Metazoa</taxon>
        <taxon>Cnidaria</taxon>
        <taxon>Anthozoa</taxon>
        <taxon>Hexacorallia</taxon>
        <taxon>Scleractinia</taxon>
        <taxon>Astrocoeniina</taxon>
        <taxon>Pocilloporidae</taxon>
        <taxon>Pocillopora</taxon>
    </lineage>
</organism>
<gene>
    <name evidence="1" type="ORF">PMEA_00021981</name>
</gene>